<dbReference type="InterPro" id="IPR001173">
    <property type="entry name" value="Glyco_trans_2-like"/>
</dbReference>
<keyword evidence="3" id="KW-0328">Glycosyltransferase</keyword>
<dbReference type="SUPFAM" id="SSF53448">
    <property type="entry name" value="Nucleotide-diphospho-sugar transferases"/>
    <property type="match status" value="1"/>
</dbReference>
<name>A0A964XK54_9ACTN</name>
<dbReference type="EMBL" id="JAAAHS010000056">
    <property type="protein sequence ID" value="NBE51865.1"/>
    <property type="molecule type" value="Genomic_DNA"/>
</dbReference>
<evidence type="ECO:0000256" key="4">
    <source>
        <dbReference type="ARBA" id="ARBA00022679"/>
    </source>
</evidence>
<evidence type="ECO:0000259" key="6">
    <source>
        <dbReference type="Pfam" id="PF00535"/>
    </source>
</evidence>
<evidence type="ECO:0000256" key="5">
    <source>
        <dbReference type="SAM" id="MobiDB-lite"/>
    </source>
</evidence>
<accession>A0A964XK54</accession>
<protein>
    <submittedName>
        <fullName evidence="7">Mycofactocin system glycosyltransferase</fullName>
    </submittedName>
</protein>
<dbReference type="Proteomes" id="UP000598297">
    <property type="component" value="Unassembled WGS sequence"/>
</dbReference>
<organism evidence="7 8">
    <name type="scientific">Streptomyces boluensis</name>
    <dbReference type="NCBI Taxonomy" id="1775135"/>
    <lineage>
        <taxon>Bacteria</taxon>
        <taxon>Bacillati</taxon>
        <taxon>Actinomycetota</taxon>
        <taxon>Actinomycetes</taxon>
        <taxon>Kitasatosporales</taxon>
        <taxon>Streptomycetaceae</taxon>
        <taxon>Streptomyces</taxon>
    </lineage>
</organism>
<dbReference type="AlphaFoldDB" id="A0A964XK54"/>
<evidence type="ECO:0000313" key="8">
    <source>
        <dbReference type="Proteomes" id="UP000598297"/>
    </source>
</evidence>
<sequence length="491" mass="51929">MRLPADFQIVLDPGVRRLDEGRVLLGGSPLRMVRLRTASAVRELACLERGEAVGAGARSVLARRLLDAGLAQPRPGHGEPAAGGGLTVVIPVRDRPVALRRCLAALARDPACDEVLVVDDASERPELTAKAAAQYGARVLRRDRQGGPAAARNTGLRRCRTPLVAFVDSDCVPGPGWLDALLPHFRDPAVAAVAPRITGLPGPGGPLVAYEACRSSLDLGPAEGRVAPGTRISYVPSAALLVRREAAGGGFDEELDVGEDVDFVWRVHRAGWTVRYEPGATVAHDHRVRFGPWLGRRFAYGTSAAPLALRHPGDVPPVAVSVWSAAAWVLLAAGRPAAALALTTGTSVLLSRKLAVEKGALPAAARLAGLGTLYAGRNLASGMTRAWWPVSAALAVRSRPVRRALIAAVVGQAVDDWVRLRPGLDPVRFLAARTLDDAAYGAGLWWGALRSGSVQALLPDLSSRPRSRTKRHPARTKRLSEAPSAEPRRGG</sequence>
<gene>
    <name evidence="7" type="primary">mftF</name>
    <name evidence="7" type="ORF">GUY60_10615</name>
</gene>
<dbReference type="Pfam" id="PF00535">
    <property type="entry name" value="Glycos_transf_2"/>
    <property type="match status" value="1"/>
</dbReference>
<reference evidence="7" key="1">
    <citation type="submission" date="2020-01" db="EMBL/GenBank/DDBJ databases">
        <title>Whole-genome analyses of novel actinobacteria.</title>
        <authorList>
            <person name="Sahin N."/>
        </authorList>
    </citation>
    <scope>NUCLEOTIDE SEQUENCE</scope>
    <source>
        <strain evidence="7">YC537</strain>
    </source>
</reference>
<comment type="similarity">
    <text evidence="2">Belongs to the glycosyltransferase 2 family.</text>
</comment>
<dbReference type="PANTHER" id="PTHR43179:SF12">
    <property type="entry name" value="GALACTOFURANOSYLTRANSFERASE GLFT2"/>
    <property type="match status" value="1"/>
</dbReference>
<evidence type="ECO:0000313" key="7">
    <source>
        <dbReference type="EMBL" id="NBE51865.1"/>
    </source>
</evidence>
<comment type="caution">
    <text evidence="7">The sequence shown here is derived from an EMBL/GenBank/DDBJ whole genome shotgun (WGS) entry which is preliminary data.</text>
</comment>
<proteinExistence type="inferred from homology"/>
<comment type="pathway">
    <text evidence="1">Cell wall biogenesis; cell wall polysaccharide biosynthesis.</text>
</comment>
<dbReference type="Gene3D" id="3.90.550.10">
    <property type="entry name" value="Spore Coat Polysaccharide Biosynthesis Protein SpsA, Chain A"/>
    <property type="match status" value="1"/>
</dbReference>
<keyword evidence="4" id="KW-0808">Transferase</keyword>
<keyword evidence="8" id="KW-1185">Reference proteome</keyword>
<dbReference type="GO" id="GO:0016757">
    <property type="term" value="F:glycosyltransferase activity"/>
    <property type="evidence" value="ECO:0007669"/>
    <property type="project" value="UniProtKB-KW"/>
</dbReference>
<dbReference type="InterPro" id="IPR029044">
    <property type="entry name" value="Nucleotide-diphossugar_trans"/>
</dbReference>
<evidence type="ECO:0000256" key="1">
    <source>
        <dbReference type="ARBA" id="ARBA00004776"/>
    </source>
</evidence>
<feature type="region of interest" description="Disordered" evidence="5">
    <location>
        <begin position="460"/>
        <end position="491"/>
    </location>
</feature>
<dbReference type="PANTHER" id="PTHR43179">
    <property type="entry name" value="RHAMNOSYLTRANSFERASE WBBL"/>
    <property type="match status" value="1"/>
</dbReference>
<dbReference type="NCBIfam" id="TIGR03965">
    <property type="entry name" value="mycofact_glyco"/>
    <property type="match status" value="1"/>
</dbReference>
<dbReference type="InterPro" id="IPR023981">
    <property type="entry name" value="MftF"/>
</dbReference>
<evidence type="ECO:0000256" key="2">
    <source>
        <dbReference type="ARBA" id="ARBA00006739"/>
    </source>
</evidence>
<dbReference type="OrthoDB" id="5243838at2"/>
<feature type="compositionally biased region" description="Basic residues" evidence="5">
    <location>
        <begin position="465"/>
        <end position="477"/>
    </location>
</feature>
<feature type="domain" description="Glycosyltransferase 2-like" evidence="6">
    <location>
        <begin position="87"/>
        <end position="197"/>
    </location>
</feature>
<evidence type="ECO:0000256" key="3">
    <source>
        <dbReference type="ARBA" id="ARBA00022676"/>
    </source>
</evidence>